<protein>
    <submittedName>
        <fullName evidence="1">Uncharacterized protein</fullName>
    </submittedName>
</protein>
<evidence type="ECO:0000313" key="1">
    <source>
        <dbReference type="EMBL" id="KAI0089525.1"/>
    </source>
</evidence>
<comment type="caution">
    <text evidence="1">The sequence shown here is derived from an EMBL/GenBank/DDBJ whole genome shotgun (WGS) entry which is preliminary data.</text>
</comment>
<reference evidence="1" key="1">
    <citation type="journal article" date="2021" name="Environ. Microbiol.">
        <title>Gene family expansions and transcriptome signatures uncover fungal adaptations to wood decay.</title>
        <authorList>
            <person name="Hage H."/>
            <person name="Miyauchi S."/>
            <person name="Viragh M."/>
            <person name="Drula E."/>
            <person name="Min B."/>
            <person name="Chaduli D."/>
            <person name="Navarro D."/>
            <person name="Favel A."/>
            <person name="Norest M."/>
            <person name="Lesage-Meessen L."/>
            <person name="Balint B."/>
            <person name="Merenyi Z."/>
            <person name="de Eugenio L."/>
            <person name="Morin E."/>
            <person name="Martinez A.T."/>
            <person name="Baldrian P."/>
            <person name="Stursova M."/>
            <person name="Martinez M.J."/>
            <person name="Novotny C."/>
            <person name="Magnuson J.K."/>
            <person name="Spatafora J.W."/>
            <person name="Maurice S."/>
            <person name="Pangilinan J."/>
            <person name="Andreopoulos W."/>
            <person name="LaButti K."/>
            <person name="Hundley H."/>
            <person name="Na H."/>
            <person name="Kuo A."/>
            <person name="Barry K."/>
            <person name="Lipzen A."/>
            <person name="Henrissat B."/>
            <person name="Riley R."/>
            <person name="Ahrendt S."/>
            <person name="Nagy L.G."/>
            <person name="Grigoriev I.V."/>
            <person name="Martin F."/>
            <person name="Rosso M.N."/>
        </authorList>
    </citation>
    <scope>NUCLEOTIDE SEQUENCE</scope>
    <source>
        <strain evidence="1">CBS 384.51</strain>
    </source>
</reference>
<accession>A0ACB8U5Q8</accession>
<keyword evidence="2" id="KW-1185">Reference proteome</keyword>
<name>A0ACB8U5Q8_9APHY</name>
<organism evidence="1 2">
    <name type="scientific">Irpex rosettiformis</name>
    <dbReference type="NCBI Taxonomy" id="378272"/>
    <lineage>
        <taxon>Eukaryota</taxon>
        <taxon>Fungi</taxon>
        <taxon>Dikarya</taxon>
        <taxon>Basidiomycota</taxon>
        <taxon>Agaricomycotina</taxon>
        <taxon>Agaricomycetes</taxon>
        <taxon>Polyporales</taxon>
        <taxon>Irpicaceae</taxon>
        <taxon>Irpex</taxon>
    </lineage>
</organism>
<proteinExistence type="predicted"/>
<dbReference type="Proteomes" id="UP001055072">
    <property type="component" value="Unassembled WGS sequence"/>
</dbReference>
<evidence type="ECO:0000313" key="2">
    <source>
        <dbReference type="Proteomes" id="UP001055072"/>
    </source>
</evidence>
<gene>
    <name evidence="1" type="ORF">BDY19DRAFT_108732</name>
</gene>
<sequence>MSSSQHFIRGYFNRFPDFHYDQSKETMGQFRRLASQEDWSPKKRRKEKRALQTALVLQFNDTYGENEAEIANWQGLCRAMRIDPIPETVAECKKLFRRTHVNIVDLVDTRGTGRRVPTYPTVDLLADYTKETGKFFPREHAKAGGLLKYLLREILASGTGGRH</sequence>
<dbReference type="EMBL" id="MU274910">
    <property type="protein sequence ID" value="KAI0089525.1"/>
    <property type="molecule type" value="Genomic_DNA"/>
</dbReference>